<gene>
    <name evidence="1" type="ORF">X975_20694</name>
</gene>
<name>A0A087UNU4_STEMI</name>
<sequence>MAIDTLLLCFCEDCQMNDGITRPYFMSRSLMVFVERSGKSAKIGHLPKGKSVD</sequence>
<proteinExistence type="predicted"/>
<evidence type="ECO:0000313" key="1">
    <source>
        <dbReference type="EMBL" id="KFM79033.1"/>
    </source>
</evidence>
<dbReference type="EMBL" id="KK120785">
    <property type="protein sequence ID" value="KFM79033.1"/>
    <property type="molecule type" value="Genomic_DNA"/>
</dbReference>
<organism evidence="1 2">
    <name type="scientific">Stegodyphus mimosarum</name>
    <name type="common">African social velvet spider</name>
    <dbReference type="NCBI Taxonomy" id="407821"/>
    <lineage>
        <taxon>Eukaryota</taxon>
        <taxon>Metazoa</taxon>
        <taxon>Ecdysozoa</taxon>
        <taxon>Arthropoda</taxon>
        <taxon>Chelicerata</taxon>
        <taxon>Arachnida</taxon>
        <taxon>Araneae</taxon>
        <taxon>Araneomorphae</taxon>
        <taxon>Entelegynae</taxon>
        <taxon>Eresoidea</taxon>
        <taxon>Eresidae</taxon>
        <taxon>Stegodyphus</taxon>
    </lineage>
</organism>
<dbReference type="Proteomes" id="UP000054359">
    <property type="component" value="Unassembled WGS sequence"/>
</dbReference>
<protein>
    <submittedName>
        <fullName evidence="1">Choline transporter-like protein 2</fullName>
    </submittedName>
</protein>
<dbReference type="OrthoDB" id="420519at2759"/>
<keyword evidence="2" id="KW-1185">Reference proteome</keyword>
<evidence type="ECO:0000313" key="2">
    <source>
        <dbReference type="Proteomes" id="UP000054359"/>
    </source>
</evidence>
<feature type="non-terminal residue" evidence="1">
    <location>
        <position position="53"/>
    </location>
</feature>
<accession>A0A087UNU4</accession>
<dbReference type="AlphaFoldDB" id="A0A087UNU4"/>
<reference evidence="1 2" key="1">
    <citation type="submission" date="2013-11" db="EMBL/GenBank/DDBJ databases">
        <title>Genome sequencing of Stegodyphus mimosarum.</title>
        <authorList>
            <person name="Bechsgaard J."/>
        </authorList>
    </citation>
    <scope>NUCLEOTIDE SEQUENCE [LARGE SCALE GENOMIC DNA]</scope>
</reference>